<comment type="similarity">
    <text evidence="1 2">Belongs to the UPF0301 (AlgH) family.</text>
</comment>
<protein>
    <recommendedName>
        <fullName evidence="2">UPF0301 protein DWB61_02465</fullName>
    </recommendedName>
</protein>
<organism evidence="3 4">
    <name type="scientific">Ancylomarina euxinus</name>
    <dbReference type="NCBI Taxonomy" id="2283627"/>
    <lineage>
        <taxon>Bacteria</taxon>
        <taxon>Pseudomonadati</taxon>
        <taxon>Bacteroidota</taxon>
        <taxon>Bacteroidia</taxon>
        <taxon>Marinilabiliales</taxon>
        <taxon>Marinifilaceae</taxon>
        <taxon>Ancylomarina</taxon>
    </lineage>
</organism>
<dbReference type="Proteomes" id="UP000285794">
    <property type="component" value="Unassembled WGS sequence"/>
</dbReference>
<dbReference type="GO" id="GO:0005829">
    <property type="term" value="C:cytosol"/>
    <property type="evidence" value="ECO:0007669"/>
    <property type="project" value="TreeGrafter"/>
</dbReference>
<dbReference type="Gene3D" id="3.40.1740.10">
    <property type="entry name" value="VC0467-like"/>
    <property type="match status" value="1"/>
</dbReference>
<evidence type="ECO:0000313" key="3">
    <source>
        <dbReference type="EMBL" id="RRG23997.1"/>
    </source>
</evidence>
<dbReference type="PANTHER" id="PTHR30327">
    <property type="entry name" value="UNCHARACTERIZED PROTEIN YQGE"/>
    <property type="match status" value="1"/>
</dbReference>
<dbReference type="Pfam" id="PF02622">
    <property type="entry name" value="DUF179"/>
    <property type="match status" value="1"/>
</dbReference>
<comment type="caution">
    <text evidence="3">The sequence shown here is derived from an EMBL/GenBank/DDBJ whole genome shotgun (WGS) entry which is preliminary data.</text>
</comment>
<gene>
    <name evidence="3" type="ORF">DWB61_02465</name>
</gene>
<evidence type="ECO:0000313" key="4">
    <source>
        <dbReference type="Proteomes" id="UP000285794"/>
    </source>
</evidence>
<accession>A0A425Y667</accession>
<keyword evidence="4" id="KW-1185">Reference proteome</keyword>
<dbReference type="AlphaFoldDB" id="A0A425Y667"/>
<reference evidence="3 4" key="1">
    <citation type="submission" date="2018-07" db="EMBL/GenBank/DDBJ databases">
        <title>Draft genome sequence of Ancylomarina sp. M1P.</title>
        <authorList>
            <person name="Yadav S."/>
            <person name="Villanueva L."/>
            <person name="Damste J.S.S."/>
        </authorList>
    </citation>
    <scope>NUCLEOTIDE SEQUENCE [LARGE SCALE GENOMIC DNA]</scope>
    <source>
        <strain evidence="3 4">M1P</strain>
    </source>
</reference>
<dbReference type="InterPro" id="IPR003774">
    <property type="entry name" value="AlgH-like"/>
</dbReference>
<sequence>MKLIGVDELHDIFRFESNDIKPEKGRILIAEPFLEGRYFKRSVVLLTEFSNNGALGFVLNKPIHLNINELLTDLDVFESEVFVGGPVQNNQIYYLHTVPHLIPNSFQVLDNLYWGGDFAILKELIVSKRLKVHQIRFFAGYSGWSAGQLEEEIKENSWLVSSLKAEEIMSENSDIWQDALNQLGGNYKLWANFPKDQNMN</sequence>
<evidence type="ECO:0000256" key="1">
    <source>
        <dbReference type="ARBA" id="ARBA00009600"/>
    </source>
</evidence>
<dbReference type="PANTHER" id="PTHR30327:SF1">
    <property type="entry name" value="UPF0301 PROTEIN YQGE"/>
    <property type="match status" value="1"/>
</dbReference>
<evidence type="ECO:0000256" key="2">
    <source>
        <dbReference type="HAMAP-Rule" id="MF_00758"/>
    </source>
</evidence>
<name>A0A425Y667_9BACT</name>
<dbReference type="EMBL" id="QQWG01000002">
    <property type="protein sequence ID" value="RRG23997.1"/>
    <property type="molecule type" value="Genomic_DNA"/>
</dbReference>
<dbReference type="SUPFAM" id="SSF143456">
    <property type="entry name" value="VC0467-like"/>
    <property type="match status" value="1"/>
</dbReference>
<proteinExistence type="inferred from homology"/>
<dbReference type="HAMAP" id="MF_00758">
    <property type="entry name" value="UPF0301"/>
    <property type="match status" value="1"/>
</dbReference>